<dbReference type="InterPro" id="IPR000524">
    <property type="entry name" value="Tscrpt_reg_HTH_GntR"/>
</dbReference>
<organism evidence="5 6">
    <name type="scientific">Natronospirillum operosum</name>
    <dbReference type="NCBI Taxonomy" id="2759953"/>
    <lineage>
        <taxon>Bacteria</taxon>
        <taxon>Pseudomonadati</taxon>
        <taxon>Pseudomonadota</taxon>
        <taxon>Gammaproteobacteria</taxon>
        <taxon>Oceanospirillales</taxon>
        <taxon>Natronospirillaceae</taxon>
        <taxon>Natronospirillum</taxon>
    </lineage>
</organism>
<dbReference type="SMART" id="SM00345">
    <property type="entry name" value="HTH_GNTR"/>
    <property type="match status" value="1"/>
</dbReference>
<dbReference type="GO" id="GO:0003677">
    <property type="term" value="F:DNA binding"/>
    <property type="evidence" value="ECO:0007669"/>
    <property type="project" value="UniProtKB-KW"/>
</dbReference>
<dbReference type="PANTHER" id="PTHR43537:SF49">
    <property type="entry name" value="TRANSCRIPTIONAL REGULATORY PROTEIN"/>
    <property type="match status" value="1"/>
</dbReference>
<protein>
    <submittedName>
        <fullName evidence="5">GntR family transcriptional regulator</fullName>
    </submittedName>
</protein>
<name>A0A4Z0WDI8_9GAMM</name>
<evidence type="ECO:0000313" key="5">
    <source>
        <dbReference type="EMBL" id="TGG94163.1"/>
    </source>
</evidence>
<keyword evidence="6" id="KW-1185">Reference proteome</keyword>
<dbReference type="RefSeq" id="WP_135482731.1">
    <property type="nucleotide sequence ID" value="NZ_SRMF01000002.1"/>
</dbReference>
<dbReference type="EMBL" id="SRMF01000002">
    <property type="protein sequence ID" value="TGG94163.1"/>
    <property type="molecule type" value="Genomic_DNA"/>
</dbReference>
<dbReference type="PRINTS" id="PR00035">
    <property type="entry name" value="HTHGNTR"/>
</dbReference>
<accession>A0A4Z0WDI8</accession>
<reference evidence="5 6" key="1">
    <citation type="submission" date="2019-04" db="EMBL/GenBank/DDBJ databases">
        <title>Natronospirillum operosus gen. nov., sp. nov., a haloalkaliphilic satellite isolated from decaying biomass of laboratory culture of cyanobacterium Geitlerinema sp. and proposal of Natronospirillaceae fam. nov. and Saccharospirillaceae fam. nov.</title>
        <authorList>
            <person name="Kevbrin V."/>
            <person name="Boltyanskaya Y."/>
            <person name="Koziaeva V."/>
            <person name="Grouzdev D.S."/>
            <person name="Park M."/>
            <person name="Cho J."/>
        </authorList>
    </citation>
    <scope>NUCLEOTIDE SEQUENCE [LARGE SCALE GENOMIC DNA]</scope>
    <source>
        <strain evidence="5 6">G-116</strain>
    </source>
</reference>
<dbReference type="PROSITE" id="PS50949">
    <property type="entry name" value="HTH_GNTR"/>
    <property type="match status" value="1"/>
</dbReference>
<dbReference type="Pfam" id="PF07729">
    <property type="entry name" value="FCD"/>
    <property type="match status" value="1"/>
</dbReference>
<comment type="caution">
    <text evidence="5">The sequence shown here is derived from an EMBL/GenBank/DDBJ whole genome shotgun (WGS) entry which is preliminary data.</text>
</comment>
<dbReference type="InterPro" id="IPR011711">
    <property type="entry name" value="GntR_C"/>
</dbReference>
<keyword evidence="2" id="KW-0238">DNA-binding</keyword>
<dbReference type="InterPro" id="IPR036388">
    <property type="entry name" value="WH-like_DNA-bd_sf"/>
</dbReference>
<sequence length="225" mass="24996">MAAARELTSSTISADLAEQLSQAIIKGDIAQGSKLSEPELARRFGVSRGPLREAIVRLEGMGLVTRQPNVGARVIRLTVEDVAATFAIREALEGMAARLACSAATDAELADLQALLDQHEAELAASGDGHYADQEGNYDFHNRIIRASHNEQLISLLGDELYARIRMYRQQTADHRTDPRQALREHRMIVDALVNREADLAEMLMRRHISRSQRLLEVYLRESVG</sequence>
<dbReference type="PANTHER" id="PTHR43537">
    <property type="entry name" value="TRANSCRIPTIONAL REGULATOR, GNTR FAMILY"/>
    <property type="match status" value="1"/>
</dbReference>
<dbReference type="InterPro" id="IPR036390">
    <property type="entry name" value="WH_DNA-bd_sf"/>
</dbReference>
<dbReference type="AlphaFoldDB" id="A0A4Z0WDI8"/>
<dbReference type="SUPFAM" id="SSF48008">
    <property type="entry name" value="GntR ligand-binding domain-like"/>
    <property type="match status" value="1"/>
</dbReference>
<dbReference type="GO" id="GO:0003700">
    <property type="term" value="F:DNA-binding transcription factor activity"/>
    <property type="evidence" value="ECO:0007669"/>
    <property type="project" value="InterPro"/>
</dbReference>
<keyword evidence="1" id="KW-0805">Transcription regulation</keyword>
<evidence type="ECO:0000259" key="4">
    <source>
        <dbReference type="PROSITE" id="PS50949"/>
    </source>
</evidence>
<evidence type="ECO:0000256" key="1">
    <source>
        <dbReference type="ARBA" id="ARBA00023015"/>
    </source>
</evidence>
<dbReference type="Gene3D" id="1.20.120.530">
    <property type="entry name" value="GntR ligand-binding domain-like"/>
    <property type="match status" value="1"/>
</dbReference>
<evidence type="ECO:0000256" key="2">
    <source>
        <dbReference type="ARBA" id="ARBA00023125"/>
    </source>
</evidence>
<evidence type="ECO:0000313" key="6">
    <source>
        <dbReference type="Proteomes" id="UP000297475"/>
    </source>
</evidence>
<gene>
    <name evidence="5" type="ORF">E4656_08315</name>
</gene>
<proteinExistence type="predicted"/>
<dbReference type="Proteomes" id="UP000297475">
    <property type="component" value="Unassembled WGS sequence"/>
</dbReference>
<keyword evidence="3" id="KW-0804">Transcription</keyword>
<dbReference type="SUPFAM" id="SSF46785">
    <property type="entry name" value="Winged helix' DNA-binding domain"/>
    <property type="match status" value="1"/>
</dbReference>
<evidence type="ECO:0000256" key="3">
    <source>
        <dbReference type="ARBA" id="ARBA00023163"/>
    </source>
</evidence>
<dbReference type="CDD" id="cd07377">
    <property type="entry name" value="WHTH_GntR"/>
    <property type="match status" value="1"/>
</dbReference>
<dbReference type="Pfam" id="PF00392">
    <property type="entry name" value="GntR"/>
    <property type="match status" value="1"/>
</dbReference>
<dbReference type="Gene3D" id="1.10.10.10">
    <property type="entry name" value="Winged helix-like DNA-binding domain superfamily/Winged helix DNA-binding domain"/>
    <property type="match status" value="1"/>
</dbReference>
<dbReference type="SMART" id="SM00895">
    <property type="entry name" value="FCD"/>
    <property type="match status" value="1"/>
</dbReference>
<feature type="domain" description="HTH gntR-type" evidence="4">
    <location>
        <begin position="10"/>
        <end position="77"/>
    </location>
</feature>
<dbReference type="InterPro" id="IPR008920">
    <property type="entry name" value="TF_FadR/GntR_C"/>
</dbReference>
<dbReference type="OrthoDB" id="6627771at2"/>